<protein>
    <submittedName>
        <fullName evidence="6">Aldehyde dehydrogenase family protein</fullName>
    </submittedName>
</protein>
<feature type="compositionally biased region" description="Basic and acidic residues" evidence="4">
    <location>
        <begin position="607"/>
        <end position="620"/>
    </location>
</feature>
<evidence type="ECO:0000256" key="2">
    <source>
        <dbReference type="ARBA" id="ARBA00022898"/>
    </source>
</evidence>
<accession>A0A538SKY6</accession>
<evidence type="ECO:0000256" key="3">
    <source>
        <dbReference type="ARBA" id="ARBA00023002"/>
    </source>
</evidence>
<dbReference type="GO" id="GO:0030170">
    <property type="term" value="F:pyridoxal phosphate binding"/>
    <property type="evidence" value="ECO:0007669"/>
    <property type="project" value="InterPro"/>
</dbReference>
<dbReference type="Pfam" id="PF00202">
    <property type="entry name" value="Aminotran_3"/>
    <property type="match status" value="2"/>
</dbReference>
<evidence type="ECO:0000313" key="6">
    <source>
        <dbReference type="EMBL" id="TMQ52022.1"/>
    </source>
</evidence>
<dbReference type="InterPro" id="IPR015422">
    <property type="entry name" value="PyrdxlP-dep_Trfase_small"/>
</dbReference>
<evidence type="ECO:0000256" key="4">
    <source>
        <dbReference type="SAM" id="MobiDB-lite"/>
    </source>
</evidence>
<name>A0A538SKY6_UNCEI</name>
<dbReference type="GO" id="GO:0008483">
    <property type="term" value="F:transaminase activity"/>
    <property type="evidence" value="ECO:0007669"/>
    <property type="project" value="InterPro"/>
</dbReference>
<dbReference type="Gene3D" id="3.90.1150.10">
    <property type="entry name" value="Aspartate Aminotransferase, domain 1"/>
    <property type="match status" value="2"/>
</dbReference>
<dbReference type="InterPro" id="IPR015424">
    <property type="entry name" value="PyrdxlP-dep_Trfase"/>
</dbReference>
<organism evidence="6 7">
    <name type="scientific">Eiseniibacteriota bacterium</name>
    <dbReference type="NCBI Taxonomy" id="2212470"/>
    <lineage>
        <taxon>Bacteria</taxon>
        <taxon>Candidatus Eiseniibacteriota</taxon>
    </lineage>
</organism>
<comment type="caution">
    <text evidence="6">The sequence shown here is derived from an EMBL/GenBank/DDBJ whole genome shotgun (WGS) entry which is preliminary data.</text>
</comment>
<dbReference type="InterPro" id="IPR016161">
    <property type="entry name" value="Ald_DH/histidinol_DH"/>
</dbReference>
<dbReference type="SUPFAM" id="SSF53383">
    <property type="entry name" value="PLP-dependent transferases"/>
    <property type="match status" value="1"/>
</dbReference>
<dbReference type="Pfam" id="PF00171">
    <property type="entry name" value="Aldedh"/>
    <property type="match status" value="1"/>
</dbReference>
<feature type="region of interest" description="Disordered" evidence="4">
    <location>
        <begin position="487"/>
        <end position="764"/>
    </location>
</feature>
<dbReference type="FunFam" id="3.40.309.10:FF:000009">
    <property type="entry name" value="Aldehyde dehydrogenase A"/>
    <property type="match status" value="1"/>
</dbReference>
<feature type="compositionally biased region" description="Basic and acidic residues" evidence="4">
    <location>
        <begin position="569"/>
        <end position="580"/>
    </location>
</feature>
<evidence type="ECO:0000259" key="5">
    <source>
        <dbReference type="Pfam" id="PF00171"/>
    </source>
</evidence>
<keyword evidence="2" id="KW-0663">Pyridoxal phosphate</keyword>
<dbReference type="CDD" id="cd07078">
    <property type="entry name" value="ALDH"/>
    <property type="match status" value="1"/>
</dbReference>
<feature type="compositionally biased region" description="Basic residues" evidence="4">
    <location>
        <begin position="646"/>
        <end position="655"/>
    </location>
</feature>
<keyword evidence="3" id="KW-0560">Oxidoreductase</keyword>
<dbReference type="InterPro" id="IPR016162">
    <property type="entry name" value="Ald_DH_N"/>
</dbReference>
<dbReference type="InterPro" id="IPR005814">
    <property type="entry name" value="Aminotrans_3"/>
</dbReference>
<sequence length="1266" mass="137640">MTDHSHTDAGPTTRWPSGDGAEGSARGSTSAPELGDGGVAAFLERVGRLERRYKAGEIHVHLPDAFRAIDGPLDEIIQKCMPASSAALEAAAQSLFFSLPVAFDPSQSIGPYLATADRDPEGEPYRFLDMGALIATQAFGENNSAVVDAVLRHLPYAVSRYAHSEYQTLVSLRLKAELNRIAPAGTPRHFVVNTGAEAVENAIKSVLLNRVRTAGEVDGGFIVSFEGAFHGRTLGSLAVTHRKKARLGFPTFDWPDVPFPADDAGAKVTARREERSLKQLWDLLVSGRLPHADKSKENFQRELAAIDEYLEDPGRDLAAFVQAQRAALSAEVVRRSRRVAAVLVEPIQGEGGVRLTTARFMRRLRLLTRIYDVPLVFDEVQTGWGMTGRMWAHELFELPCPPDVVTWAKKAQNGVLFVSDELATFFQEEKKFNTTWEGDSVGMVRLMALLDHLDLEQVRRTGAQARAGLEGLARDYPEILKLARRPARPRVPARARAPAGGGARAPILPALRHRALRPGRGAGDPAARRGRHRGRAGGALGDGSRARDPGRGAGVPARSRRGPRHHARELRNSEGSDHGGRNRSLWSGLALSARRAARRPPAAAPVPRRDARGDGRERGGHRGGPPRLRLAADRGLRARQRAREPRRGRRRHRPAPGREQHLLPAGPGDAAIGAEPRRDREPPARDRPRPGAGGGLRVPLGADRGTHPPDRAGLVPGGRDPPDIRQLPAQRDSLRLRPGGPRGSRGAGAFGERGLSGTALRATGRGEVGNMTEVRTEVGMWIEHRRAGARGGEKMAVENPATEETIACVPRAQAADIDGAVEAARRAQPAWRRLPGLDKAKLLHEVASRIRSMRRELGELMTLEGGKPMIENLDEIEWTAACFDYYAEVGRHSRGNAIPPSFEHQVNFTVKEPFGVVVAIVPFNYPLLLMAWKVAPALAAGNTVIIKPAEQTPLATLELAGAFETLPPGVAGIVTGVGEEAGEALVTHRQVDMVAFTGATATGKRIMRLASDSLKKVNLETSGIDPFIVCEDVELDVAARGAVWARYLNAGQVCTSAKRFYVVDAIADAFVDRFTTLAREIVVGDPRRPETDMGPVISGEALARVRQSIERATREGARLVAGGGRPKGLDRGHYLEPTVLDHVRHGGSATREEVFGPVAAIVRVRDVDEAIALANDSDYGLGANIYTNNLRYVMKAMEEVKAGTFWVNDPLTDNEAGPFGGMRQSGIGRELGEEGLDAFREPKHVHIDYLQERKNYWFPYADRAWE</sequence>
<reference evidence="6 7" key="1">
    <citation type="journal article" date="2019" name="Nat. Microbiol.">
        <title>Mediterranean grassland soil C-N compound turnover is dependent on rainfall and depth, and is mediated by genomically divergent microorganisms.</title>
        <authorList>
            <person name="Diamond S."/>
            <person name="Andeer P.F."/>
            <person name="Li Z."/>
            <person name="Crits-Christoph A."/>
            <person name="Burstein D."/>
            <person name="Anantharaman K."/>
            <person name="Lane K.R."/>
            <person name="Thomas B.C."/>
            <person name="Pan C."/>
            <person name="Northen T.R."/>
            <person name="Banfield J.F."/>
        </authorList>
    </citation>
    <scope>NUCLEOTIDE SEQUENCE [LARGE SCALE GENOMIC DNA]</scope>
    <source>
        <strain evidence="6">WS_3</strain>
    </source>
</reference>
<evidence type="ECO:0000313" key="7">
    <source>
        <dbReference type="Proteomes" id="UP000320184"/>
    </source>
</evidence>
<feature type="compositionally biased region" description="Basic and acidic residues" evidence="4">
    <location>
        <begin position="630"/>
        <end position="645"/>
    </location>
</feature>
<dbReference type="Gene3D" id="3.40.309.10">
    <property type="entry name" value="Aldehyde Dehydrogenase, Chain A, domain 2"/>
    <property type="match status" value="1"/>
</dbReference>
<dbReference type="Gene3D" id="3.40.640.10">
    <property type="entry name" value="Type I PLP-dependent aspartate aminotransferase-like (Major domain)"/>
    <property type="match status" value="2"/>
</dbReference>
<dbReference type="FunFam" id="3.40.605.10:FF:000007">
    <property type="entry name" value="NAD/NADP-dependent betaine aldehyde dehydrogenase"/>
    <property type="match status" value="1"/>
</dbReference>
<feature type="compositionally biased region" description="Gly residues" evidence="4">
    <location>
        <begin position="740"/>
        <end position="751"/>
    </location>
</feature>
<dbReference type="EMBL" id="VBOT01000048">
    <property type="protein sequence ID" value="TMQ52022.1"/>
    <property type="molecule type" value="Genomic_DNA"/>
</dbReference>
<dbReference type="AlphaFoldDB" id="A0A538SKY6"/>
<feature type="domain" description="Aldehyde dehydrogenase" evidence="5">
    <location>
        <begin position="793"/>
        <end position="1245"/>
    </location>
</feature>
<feature type="region of interest" description="Disordered" evidence="4">
    <location>
        <begin position="1"/>
        <end position="34"/>
    </location>
</feature>
<dbReference type="InterPro" id="IPR015421">
    <property type="entry name" value="PyrdxlP-dep_Trfase_major"/>
</dbReference>
<comment type="similarity">
    <text evidence="1">Belongs to the aldehyde dehydrogenase family.</text>
</comment>
<dbReference type="SUPFAM" id="SSF53720">
    <property type="entry name" value="ALDH-like"/>
    <property type="match status" value="1"/>
</dbReference>
<dbReference type="InterPro" id="IPR016163">
    <property type="entry name" value="Ald_DH_C"/>
</dbReference>
<feature type="compositionally biased region" description="Basic residues" evidence="4">
    <location>
        <begin position="558"/>
        <end position="568"/>
    </location>
</feature>
<dbReference type="Proteomes" id="UP000320184">
    <property type="component" value="Unassembled WGS sequence"/>
</dbReference>
<feature type="compositionally biased region" description="Basic and acidic residues" evidence="4">
    <location>
        <begin position="675"/>
        <end position="689"/>
    </location>
</feature>
<gene>
    <name evidence="6" type="ORF">E6K73_04050</name>
</gene>
<evidence type="ECO:0000256" key="1">
    <source>
        <dbReference type="ARBA" id="ARBA00009986"/>
    </source>
</evidence>
<dbReference type="Gene3D" id="3.40.605.10">
    <property type="entry name" value="Aldehyde Dehydrogenase, Chain A, domain 1"/>
    <property type="match status" value="1"/>
</dbReference>
<dbReference type="InterPro" id="IPR015590">
    <property type="entry name" value="Aldehyde_DH_dom"/>
</dbReference>
<proteinExistence type="inferred from homology"/>
<dbReference type="PANTHER" id="PTHR11699">
    <property type="entry name" value="ALDEHYDE DEHYDROGENASE-RELATED"/>
    <property type="match status" value="1"/>
</dbReference>
<dbReference type="GO" id="GO:0016620">
    <property type="term" value="F:oxidoreductase activity, acting on the aldehyde or oxo group of donors, NAD or NADP as acceptor"/>
    <property type="evidence" value="ECO:0007669"/>
    <property type="project" value="InterPro"/>
</dbReference>